<reference evidence="2 3" key="1">
    <citation type="submission" date="2023-03" db="EMBL/GenBank/DDBJ databases">
        <title>High-quality genome of Scylla paramamosain provides insights in environmental adaptation.</title>
        <authorList>
            <person name="Zhang L."/>
        </authorList>
    </citation>
    <scope>NUCLEOTIDE SEQUENCE [LARGE SCALE GENOMIC DNA]</scope>
    <source>
        <strain evidence="2">LZ_2023a</strain>
        <tissue evidence="2">Muscle</tissue>
    </source>
</reference>
<feature type="signal peptide" evidence="1">
    <location>
        <begin position="1"/>
        <end position="15"/>
    </location>
</feature>
<name>A0AAW0U818_SCYPA</name>
<evidence type="ECO:0000313" key="3">
    <source>
        <dbReference type="Proteomes" id="UP001487740"/>
    </source>
</evidence>
<dbReference type="Proteomes" id="UP001487740">
    <property type="component" value="Unassembled WGS sequence"/>
</dbReference>
<protein>
    <submittedName>
        <fullName evidence="2">Uncharacterized protein</fullName>
    </submittedName>
</protein>
<gene>
    <name evidence="2" type="ORF">O3P69_006585</name>
</gene>
<organism evidence="2 3">
    <name type="scientific">Scylla paramamosain</name>
    <name type="common">Mud crab</name>
    <dbReference type="NCBI Taxonomy" id="85552"/>
    <lineage>
        <taxon>Eukaryota</taxon>
        <taxon>Metazoa</taxon>
        <taxon>Ecdysozoa</taxon>
        <taxon>Arthropoda</taxon>
        <taxon>Crustacea</taxon>
        <taxon>Multicrustacea</taxon>
        <taxon>Malacostraca</taxon>
        <taxon>Eumalacostraca</taxon>
        <taxon>Eucarida</taxon>
        <taxon>Decapoda</taxon>
        <taxon>Pleocyemata</taxon>
        <taxon>Brachyura</taxon>
        <taxon>Eubrachyura</taxon>
        <taxon>Portunoidea</taxon>
        <taxon>Portunidae</taxon>
        <taxon>Portuninae</taxon>
        <taxon>Scylla</taxon>
    </lineage>
</organism>
<keyword evidence="1" id="KW-0732">Signal</keyword>
<evidence type="ECO:0000313" key="2">
    <source>
        <dbReference type="EMBL" id="KAK8394502.1"/>
    </source>
</evidence>
<accession>A0AAW0U818</accession>
<dbReference type="AlphaFoldDB" id="A0AAW0U818"/>
<feature type="chain" id="PRO_5043833363" evidence="1">
    <location>
        <begin position="16"/>
        <end position="77"/>
    </location>
</feature>
<evidence type="ECO:0000256" key="1">
    <source>
        <dbReference type="SAM" id="SignalP"/>
    </source>
</evidence>
<sequence length="77" mass="7703">MKVLVVLSLAIACSALPTTLVGRSGIIGPSGLIGPSGQVQFQHYANAFFGQDASQGVGAASCITGPGGKICLPRQFA</sequence>
<comment type="caution">
    <text evidence="2">The sequence shown here is derived from an EMBL/GenBank/DDBJ whole genome shotgun (WGS) entry which is preliminary data.</text>
</comment>
<proteinExistence type="predicted"/>
<keyword evidence="3" id="KW-1185">Reference proteome</keyword>
<dbReference type="EMBL" id="JARAKH010000019">
    <property type="protein sequence ID" value="KAK8394502.1"/>
    <property type="molecule type" value="Genomic_DNA"/>
</dbReference>